<keyword evidence="2" id="KW-0472">Membrane</keyword>
<dbReference type="InterPro" id="IPR011990">
    <property type="entry name" value="TPR-like_helical_dom_sf"/>
</dbReference>
<accession>A0A445CIN0</accession>
<keyword evidence="2" id="KW-1133">Transmembrane helix</keyword>
<gene>
    <name evidence="3" type="ORF">Ahy_A07g037390</name>
</gene>
<evidence type="ECO:0000313" key="3">
    <source>
        <dbReference type="EMBL" id="RYR50772.1"/>
    </source>
</evidence>
<organism evidence="3 4">
    <name type="scientific">Arachis hypogaea</name>
    <name type="common">Peanut</name>
    <dbReference type="NCBI Taxonomy" id="3818"/>
    <lineage>
        <taxon>Eukaryota</taxon>
        <taxon>Viridiplantae</taxon>
        <taxon>Streptophyta</taxon>
        <taxon>Embryophyta</taxon>
        <taxon>Tracheophyta</taxon>
        <taxon>Spermatophyta</taxon>
        <taxon>Magnoliopsida</taxon>
        <taxon>eudicotyledons</taxon>
        <taxon>Gunneridae</taxon>
        <taxon>Pentapetalae</taxon>
        <taxon>rosids</taxon>
        <taxon>fabids</taxon>
        <taxon>Fabales</taxon>
        <taxon>Fabaceae</taxon>
        <taxon>Papilionoideae</taxon>
        <taxon>50 kb inversion clade</taxon>
        <taxon>dalbergioids sensu lato</taxon>
        <taxon>Dalbergieae</taxon>
        <taxon>Pterocarpus clade</taxon>
        <taxon>Arachis</taxon>
    </lineage>
</organism>
<sequence length="337" mass="37566">MLHDSAFVMLHFCHSLPLFQLYTLNYFFFLSLSSVFVSLNSKTMLLRSSSAPIPTSFIPHSREPSSPEAERVLQFSRTRSFASPRQNLPDSSDHQSPTKHNDNKSCIPRSNVLKSQHGTKIKESDQVMTHTTKGKPSIRELFSVSGLDRQVLVEYDEDGGEEKERGNRGLQTLVVGGGMGSNGGKICGGSGRVPDGSGWESDKTDAYYQTMIQANPNNALLLGNYAKFLKEVRGDYPKAEEYLERAILANPGDATVLSLYADLIWQIEKDADRAEGYFDQAVKSAPDDCYVLASYAKFLWDAEEEEDKDHQHQTDHSNVFHGANGQPHFNAYLSVSE</sequence>
<evidence type="ECO:0000256" key="2">
    <source>
        <dbReference type="SAM" id="Phobius"/>
    </source>
</evidence>
<feature type="region of interest" description="Disordered" evidence="1">
    <location>
        <begin position="79"/>
        <end position="133"/>
    </location>
</feature>
<dbReference type="PANTHER" id="PTHR26312:SF215">
    <property type="entry name" value="TPR REPEAT PROTEIN"/>
    <property type="match status" value="1"/>
</dbReference>
<dbReference type="Gene3D" id="1.25.40.10">
    <property type="entry name" value="Tetratricopeptide repeat domain"/>
    <property type="match status" value="1"/>
</dbReference>
<keyword evidence="2" id="KW-0812">Transmembrane</keyword>
<reference evidence="3 4" key="1">
    <citation type="submission" date="2019-01" db="EMBL/GenBank/DDBJ databases">
        <title>Sequencing of cultivated peanut Arachis hypogaea provides insights into genome evolution and oil improvement.</title>
        <authorList>
            <person name="Chen X."/>
        </authorList>
    </citation>
    <scope>NUCLEOTIDE SEQUENCE [LARGE SCALE GENOMIC DNA]</scope>
    <source>
        <strain evidence="4">cv. Fuhuasheng</strain>
        <tissue evidence="3">Leaves</tissue>
    </source>
</reference>
<dbReference type="EMBL" id="SDMP01000007">
    <property type="protein sequence ID" value="RYR50772.1"/>
    <property type="molecule type" value="Genomic_DNA"/>
</dbReference>
<comment type="caution">
    <text evidence="3">The sequence shown here is derived from an EMBL/GenBank/DDBJ whole genome shotgun (WGS) entry which is preliminary data.</text>
</comment>
<name>A0A445CIN0_ARAHY</name>
<proteinExistence type="predicted"/>
<feature type="compositionally biased region" description="Polar residues" evidence="1">
    <location>
        <begin position="79"/>
        <end position="90"/>
    </location>
</feature>
<protein>
    <submittedName>
        <fullName evidence="3">Uncharacterized protein</fullName>
    </submittedName>
</protein>
<dbReference type="Proteomes" id="UP000289738">
    <property type="component" value="Chromosome A07"/>
</dbReference>
<dbReference type="PANTHER" id="PTHR26312">
    <property type="entry name" value="TETRATRICOPEPTIDE REPEAT PROTEIN 5"/>
    <property type="match status" value="1"/>
</dbReference>
<evidence type="ECO:0000256" key="1">
    <source>
        <dbReference type="SAM" id="MobiDB-lite"/>
    </source>
</evidence>
<feature type="transmembrane region" description="Helical" evidence="2">
    <location>
        <begin position="20"/>
        <end position="39"/>
    </location>
</feature>
<keyword evidence="4" id="KW-1185">Reference proteome</keyword>
<dbReference type="AlphaFoldDB" id="A0A445CIN0"/>
<evidence type="ECO:0000313" key="4">
    <source>
        <dbReference type="Proteomes" id="UP000289738"/>
    </source>
</evidence>
<dbReference type="SUPFAM" id="SSF48452">
    <property type="entry name" value="TPR-like"/>
    <property type="match status" value="1"/>
</dbReference>
<dbReference type="Pfam" id="PF14559">
    <property type="entry name" value="TPR_19"/>
    <property type="match status" value="1"/>
</dbReference>